<feature type="signal peptide" evidence="2">
    <location>
        <begin position="1"/>
        <end position="19"/>
    </location>
</feature>
<comment type="caution">
    <text evidence="3">The sequence shown here is derived from an EMBL/GenBank/DDBJ whole genome shotgun (WGS) entry which is preliminary data.</text>
</comment>
<name>A0ABT0ZU91_9PSEU</name>
<evidence type="ECO:0000256" key="2">
    <source>
        <dbReference type="SAM" id="SignalP"/>
    </source>
</evidence>
<feature type="chain" id="PRO_5046900160" description="Carboxypeptidase regulatory-like domain-containing protein" evidence="2">
    <location>
        <begin position="20"/>
        <end position="139"/>
    </location>
</feature>
<dbReference type="Proteomes" id="UP001165283">
    <property type="component" value="Unassembled WGS sequence"/>
</dbReference>
<accession>A0ABT0ZU91</accession>
<dbReference type="RefSeq" id="WP_252435922.1">
    <property type="nucleotide sequence ID" value="NZ_JAGSOV010000010.1"/>
</dbReference>
<feature type="region of interest" description="Disordered" evidence="1">
    <location>
        <begin position="22"/>
        <end position="59"/>
    </location>
</feature>
<dbReference type="EMBL" id="JAGSOV010000010">
    <property type="protein sequence ID" value="MCO1654300.1"/>
    <property type="molecule type" value="Genomic_DNA"/>
</dbReference>
<evidence type="ECO:0000256" key="1">
    <source>
        <dbReference type="SAM" id="MobiDB-lite"/>
    </source>
</evidence>
<keyword evidence="2" id="KW-0732">Signal</keyword>
<evidence type="ECO:0008006" key="5">
    <source>
        <dbReference type="Google" id="ProtNLM"/>
    </source>
</evidence>
<evidence type="ECO:0000313" key="3">
    <source>
        <dbReference type="EMBL" id="MCO1654300.1"/>
    </source>
</evidence>
<evidence type="ECO:0000313" key="4">
    <source>
        <dbReference type="Proteomes" id="UP001165283"/>
    </source>
</evidence>
<feature type="compositionally biased region" description="Low complexity" evidence="1">
    <location>
        <begin position="31"/>
        <end position="48"/>
    </location>
</feature>
<proteinExistence type="predicted"/>
<reference evidence="3" key="1">
    <citation type="submission" date="2021-04" db="EMBL/GenBank/DDBJ databases">
        <title>Pseudonocardia sp. nov., isolated from sandy soil of mangrove forest.</title>
        <authorList>
            <person name="Zan Z."/>
            <person name="Huang R."/>
            <person name="Liu W."/>
        </authorList>
    </citation>
    <scope>NUCLEOTIDE SEQUENCE</scope>
    <source>
        <strain evidence="3">S2-4</strain>
    </source>
</reference>
<sequence>MRRLLAAAVTAAAASIALTTLTDPARPDPDAGPATTAFTSVTTFGTTVDDPPAARSTTGGLSVALSDPVTGAPIGAFCVELVDDGVVRTGCTDTGTLELADVPEGDYLVLAYRAGQSAVTGVTRQAVVAGEVARVVVDE</sequence>
<keyword evidence="4" id="KW-1185">Reference proteome</keyword>
<organism evidence="3 4">
    <name type="scientific">Pseudonocardia humida</name>
    <dbReference type="NCBI Taxonomy" id="2800819"/>
    <lineage>
        <taxon>Bacteria</taxon>
        <taxon>Bacillati</taxon>
        <taxon>Actinomycetota</taxon>
        <taxon>Actinomycetes</taxon>
        <taxon>Pseudonocardiales</taxon>
        <taxon>Pseudonocardiaceae</taxon>
        <taxon>Pseudonocardia</taxon>
    </lineage>
</organism>
<gene>
    <name evidence="3" type="ORF">KDL28_04460</name>
</gene>
<protein>
    <recommendedName>
        <fullName evidence="5">Carboxypeptidase regulatory-like domain-containing protein</fullName>
    </recommendedName>
</protein>